<dbReference type="EMBL" id="CM042881">
    <property type="protein sequence ID" value="KAI4385455.1"/>
    <property type="molecule type" value="Genomic_DNA"/>
</dbReference>
<accession>A0ACB9S273</accession>
<protein>
    <submittedName>
        <fullName evidence="1">Uncharacterized protein</fullName>
    </submittedName>
</protein>
<comment type="caution">
    <text evidence="1">The sequence shown here is derived from an EMBL/GenBank/DDBJ whole genome shotgun (WGS) entry which is preliminary data.</text>
</comment>
<keyword evidence="2" id="KW-1185">Reference proteome</keyword>
<sequence>MKVEIESSSIIKPSYESGHCSPPFTTQYIPLSVFDNVTFCGHMAVIYAYRPPTPPNAVIKQGLERVLSIYREWAGRLGKNSEGENVIFLNDEGVRLVEASVEGCLGPTMQFKPSPFLLTLHPSLEGGEELVQVQLTRFGCGSLVVGFTTHHFVADGQATSNFLVAWGKACRGVDIGQPPMHDRTVFIPRDLPMVEHDHNGIEYLNKKLLNLYNSMNSNVLGEDIVVTKVHFTLEFLSNLKNRASSLLDNDKKYSTFESLLAHLWRCQMKARGLEGNKTTQIRISVNGRTRLNPMIPNNYFGNLVLWAFPKSKVKDLLQEQLPYATKVIHDAVSNLNGDYFQSFIDYASTKLKEHGSNSLVPSANLLNSVLGPNLEVHSWLGFPFFGLDFGCGSPYMFMPSYVPTEDSIFLLPSFMGDGSIDAFVPTYKDHVERFIHNCYQL</sequence>
<reference evidence="2" key="1">
    <citation type="journal article" date="2023" name="Front. Plant Sci.">
        <title>Chromosomal-level genome assembly of Melastoma candidum provides insights into trichome evolution.</title>
        <authorList>
            <person name="Zhong Y."/>
            <person name="Wu W."/>
            <person name="Sun C."/>
            <person name="Zou P."/>
            <person name="Liu Y."/>
            <person name="Dai S."/>
            <person name="Zhou R."/>
        </authorList>
    </citation>
    <scope>NUCLEOTIDE SEQUENCE [LARGE SCALE GENOMIC DNA]</scope>
</reference>
<name>A0ACB9S273_9MYRT</name>
<gene>
    <name evidence="1" type="ORF">MLD38_003478</name>
</gene>
<evidence type="ECO:0000313" key="1">
    <source>
        <dbReference type="EMBL" id="KAI4385455.1"/>
    </source>
</evidence>
<proteinExistence type="predicted"/>
<organism evidence="1 2">
    <name type="scientific">Melastoma candidum</name>
    <dbReference type="NCBI Taxonomy" id="119954"/>
    <lineage>
        <taxon>Eukaryota</taxon>
        <taxon>Viridiplantae</taxon>
        <taxon>Streptophyta</taxon>
        <taxon>Embryophyta</taxon>
        <taxon>Tracheophyta</taxon>
        <taxon>Spermatophyta</taxon>
        <taxon>Magnoliopsida</taxon>
        <taxon>eudicotyledons</taxon>
        <taxon>Gunneridae</taxon>
        <taxon>Pentapetalae</taxon>
        <taxon>rosids</taxon>
        <taxon>malvids</taxon>
        <taxon>Myrtales</taxon>
        <taxon>Melastomataceae</taxon>
        <taxon>Melastomatoideae</taxon>
        <taxon>Melastomateae</taxon>
        <taxon>Melastoma</taxon>
    </lineage>
</organism>
<dbReference type="Proteomes" id="UP001057402">
    <property type="component" value="Chromosome 2"/>
</dbReference>
<evidence type="ECO:0000313" key="2">
    <source>
        <dbReference type="Proteomes" id="UP001057402"/>
    </source>
</evidence>